<dbReference type="Pfam" id="PF14698">
    <property type="entry name" value="ASL_C2"/>
    <property type="match status" value="1"/>
</dbReference>
<evidence type="ECO:0000259" key="3">
    <source>
        <dbReference type="Pfam" id="PF14698"/>
    </source>
</evidence>
<dbReference type="NCBIfam" id="TIGR00838">
    <property type="entry name" value="argH"/>
    <property type="match status" value="1"/>
</dbReference>
<dbReference type="GO" id="GO:0005829">
    <property type="term" value="C:cytosol"/>
    <property type="evidence" value="ECO:0007669"/>
    <property type="project" value="TreeGrafter"/>
</dbReference>
<dbReference type="GO" id="GO:0042450">
    <property type="term" value="P:L-arginine biosynthetic process via ornithine"/>
    <property type="evidence" value="ECO:0007669"/>
    <property type="project" value="InterPro"/>
</dbReference>
<dbReference type="PANTHER" id="PTHR43814">
    <property type="entry name" value="ARGININOSUCCINATE LYASE"/>
    <property type="match status" value="1"/>
</dbReference>
<dbReference type="CDD" id="cd01359">
    <property type="entry name" value="Argininosuccinate_lyase"/>
    <property type="match status" value="1"/>
</dbReference>
<dbReference type="InterPro" id="IPR029419">
    <property type="entry name" value="Arg_succ_lyase_C"/>
</dbReference>
<feature type="domain" description="Fumarate lyase N-terminal" evidence="2">
    <location>
        <begin position="4"/>
        <end position="298"/>
    </location>
</feature>
<organism evidence="4 5">
    <name type="scientific">Galdieria yellowstonensis</name>
    <dbReference type="NCBI Taxonomy" id="3028027"/>
    <lineage>
        <taxon>Eukaryota</taxon>
        <taxon>Rhodophyta</taxon>
        <taxon>Bangiophyceae</taxon>
        <taxon>Galdieriales</taxon>
        <taxon>Galdieriaceae</taxon>
        <taxon>Galdieria</taxon>
    </lineage>
</organism>
<dbReference type="InterPro" id="IPR000362">
    <property type="entry name" value="Fumarate_lyase_fam"/>
</dbReference>
<dbReference type="HAMAP" id="MF_00006">
    <property type="entry name" value="Arg_succ_lyase"/>
    <property type="match status" value="1"/>
</dbReference>
<sequence length="458" mass="51856">MWSGRFTLEPHEMLTKFSESVSFDWRLYRHDIAASIAHAQMLGKQGIVPKEEVEQIQQGLESIRKRIDEGNFEFSEKLEDIHMNIEKALTDLIGEAGARLHSGRSRNDQIATDIRLFLREEIDAIISLVEGVQRELVNLSAEHVETIFPGYTHLQHAQPVVFAHHLLAYVEMLERDKQRLLDCKKRVNILPLGSAALAGTTLPLDREYVAHVLGFSDISRNSMDAVSDRDFILEFLSCASIMAMHISRFSEDVIFWFSQEVSFIEIGDQFCTGSSLMPQKKNPDILELARGRTGQVIGSLISLLVVMKGLPLCYNRDIQEDKIPLMTSIDVVKGVLAVLAPMISSITANKSKMLEAASDPALMATDLAEWLVKRNVPFRLAHHRVGKFVGYCRQHNIPLDKCSFEQLKSCIPEADESCLELWDPQKSVSSRDIFGGTAPNRVREQIQFWKTKDFMKET</sequence>
<gene>
    <name evidence="4" type="ORF">GAYE_SCF02G2085</name>
</gene>
<dbReference type="InterPro" id="IPR024083">
    <property type="entry name" value="Fumarase/histidase_N"/>
</dbReference>
<dbReference type="Gene3D" id="1.10.40.30">
    <property type="entry name" value="Fumarase/aspartase (C-terminal domain)"/>
    <property type="match status" value="1"/>
</dbReference>
<dbReference type="FunFam" id="1.10.40.30:FF:000001">
    <property type="entry name" value="Argininosuccinate lyase"/>
    <property type="match status" value="1"/>
</dbReference>
<dbReference type="Gene3D" id="1.10.275.10">
    <property type="entry name" value="Fumarase/aspartase (N-terminal domain)"/>
    <property type="match status" value="1"/>
</dbReference>
<dbReference type="PANTHER" id="PTHR43814:SF1">
    <property type="entry name" value="ARGININOSUCCINATE LYASE"/>
    <property type="match status" value="1"/>
</dbReference>
<dbReference type="InterPro" id="IPR022761">
    <property type="entry name" value="Fumarate_lyase_N"/>
</dbReference>
<reference evidence="4 5" key="1">
    <citation type="submission" date="2022-07" db="EMBL/GenBank/DDBJ databases">
        <title>Genome-wide signatures of adaptation to extreme environments.</title>
        <authorList>
            <person name="Cho C.H."/>
            <person name="Yoon H.S."/>
        </authorList>
    </citation>
    <scope>NUCLEOTIDE SEQUENCE [LARGE SCALE GENOMIC DNA]</scope>
    <source>
        <strain evidence="4 5">108.79 E11</strain>
    </source>
</reference>
<comment type="caution">
    <text evidence="4">The sequence shown here is derived from an EMBL/GenBank/DDBJ whole genome shotgun (WGS) entry which is preliminary data.</text>
</comment>
<evidence type="ECO:0000256" key="1">
    <source>
        <dbReference type="ARBA" id="ARBA00010755"/>
    </source>
</evidence>
<dbReference type="FunFam" id="1.10.275.10:FF:000002">
    <property type="entry name" value="Argininosuccinate lyase"/>
    <property type="match status" value="1"/>
</dbReference>
<dbReference type="PRINTS" id="PR00149">
    <property type="entry name" value="FUMRATELYASE"/>
</dbReference>
<evidence type="ECO:0008006" key="6">
    <source>
        <dbReference type="Google" id="ProtNLM"/>
    </source>
</evidence>
<name>A0AAV9IAD4_9RHOD</name>
<dbReference type="PROSITE" id="PS00163">
    <property type="entry name" value="FUMARATE_LYASES"/>
    <property type="match status" value="1"/>
</dbReference>
<dbReference type="InterPro" id="IPR008948">
    <property type="entry name" value="L-Aspartase-like"/>
</dbReference>
<proteinExistence type="inferred from homology"/>
<accession>A0AAV9IAD4</accession>
<dbReference type="InterPro" id="IPR009049">
    <property type="entry name" value="Argininosuccinate_lyase"/>
</dbReference>
<dbReference type="EMBL" id="JANCYU010000022">
    <property type="protein sequence ID" value="KAK4524186.1"/>
    <property type="molecule type" value="Genomic_DNA"/>
</dbReference>
<dbReference type="Gene3D" id="1.20.200.10">
    <property type="entry name" value="Fumarase/aspartase (Central domain)"/>
    <property type="match status" value="1"/>
</dbReference>
<dbReference type="AlphaFoldDB" id="A0AAV9IAD4"/>
<evidence type="ECO:0000313" key="5">
    <source>
        <dbReference type="Proteomes" id="UP001300502"/>
    </source>
</evidence>
<evidence type="ECO:0000313" key="4">
    <source>
        <dbReference type="EMBL" id="KAK4524186.1"/>
    </source>
</evidence>
<dbReference type="Proteomes" id="UP001300502">
    <property type="component" value="Unassembled WGS sequence"/>
</dbReference>
<comment type="similarity">
    <text evidence="1">Belongs to the lyase 1 family. Argininosuccinate lyase subfamily.</text>
</comment>
<dbReference type="PRINTS" id="PR00145">
    <property type="entry name" value="ARGSUCLYASE"/>
</dbReference>
<protein>
    <recommendedName>
        <fullName evidence="6">Argininosuccinate lyase</fullName>
    </recommendedName>
</protein>
<dbReference type="FunFam" id="1.20.200.10:FF:000015">
    <property type="entry name" value="argininosuccinate lyase isoform X2"/>
    <property type="match status" value="1"/>
</dbReference>
<dbReference type="InterPro" id="IPR020557">
    <property type="entry name" value="Fumarate_lyase_CS"/>
</dbReference>
<evidence type="ECO:0000259" key="2">
    <source>
        <dbReference type="Pfam" id="PF00206"/>
    </source>
</evidence>
<feature type="domain" description="Argininosuccinate lyase C-terminal" evidence="3">
    <location>
        <begin position="362"/>
        <end position="428"/>
    </location>
</feature>
<dbReference type="SUPFAM" id="SSF48557">
    <property type="entry name" value="L-aspartase-like"/>
    <property type="match status" value="1"/>
</dbReference>
<keyword evidence="5" id="KW-1185">Reference proteome</keyword>
<dbReference type="GO" id="GO:0004056">
    <property type="term" value="F:argininosuccinate lyase activity"/>
    <property type="evidence" value="ECO:0007669"/>
    <property type="project" value="InterPro"/>
</dbReference>
<dbReference type="Pfam" id="PF00206">
    <property type="entry name" value="Lyase_1"/>
    <property type="match status" value="1"/>
</dbReference>